<proteinExistence type="inferred from homology"/>
<feature type="transmembrane region" description="Helical" evidence="5">
    <location>
        <begin position="6"/>
        <end position="21"/>
    </location>
</feature>
<evidence type="ECO:0000313" key="8">
    <source>
        <dbReference type="Proteomes" id="UP000193685"/>
    </source>
</evidence>
<dbReference type="SMART" id="SM00563">
    <property type="entry name" value="PlsC"/>
    <property type="match status" value="1"/>
</dbReference>
<dbReference type="OMA" id="MPRPLCY"/>
<dbReference type="EC" id="2.3.1.51" evidence="4"/>
<dbReference type="AlphaFoldDB" id="A0A1Y2FM52"/>
<name>A0A1Y2FM52_PROLT</name>
<accession>A0A1Y2FM52</accession>
<dbReference type="NCBIfam" id="TIGR00530">
    <property type="entry name" value="AGP_acyltrn"/>
    <property type="match status" value="1"/>
</dbReference>
<evidence type="ECO:0000256" key="3">
    <source>
        <dbReference type="ARBA" id="ARBA00023315"/>
    </source>
</evidence>
<evidence type="ECO:0000256" key="5">
    <source>
        <dbReference type="SAM" id="Phobius"/>
    </source>
</evidence>
<dbReference type="STRING" id="56484.A0A1Y2FM52"/>
<evidence type="ECO:0000313" key="7">
    <source>
        <dbReference type="EMBL" id="ORY85028.1"/>
    </source>
</evidence>
<reference evidence="7 8" key="1">
    <citation type="submission" date="2016-07" db="EMBL/GenBank/DDBJ databases">
        <title>Pervasive Adenine N6-methylation of Active Genes in Fungi.</title>
        <authorList>
            <consortium name="DOE Joint Genome Institute"/>
            <person name="Mondo S.J."/>
            <person name="Dannebaum R.O."/>
            <person name="Kuo R.C."/>
            <person name="Labutti K."/>
            <person name="Haridas S."/>
            <person name="Kuo A."/>
            <person name="Salamov A."/>
            <person name="Ahrendt S.R."/>
            <person name="Lipzen A."/>
            <person name="Sullivan W."/>
            <person name="Andreopoulos W.B."/>
            <person name="Clum A."/>
            <person name="Lindquist E."/>
            <person name="Daum C."/>
            <person name="Ramamoorthy G.K."/>
            <person name="Gryganskyi A."/>
            <person name="Culley D."/>
            <person name="Magnuson J.K."/>
            <person name="James T.Y."/>
            <person name="O'Malley M.A."/>
            <person name="Stajich J.E."/>
            <person name="Spatafora J.W."/>
            <person name="Visel A."/>
            <person name="Grigoriev I.V."/>
        </authorList>
    </citation>
    <scope>NUCLEOTIDE SEQUENCE [LARGE SCALE GENOMIC DNA]</scope>
    <source>
        <strain evidence="7 8">12-1054</strain>
    </source>
</reference>
<dbReference type="RefSeq" id="XP_040726811.1">
    <property type="nucleotide sequence ID" value="XM_040868949.1"/>
</dbReference>
<dbReference type="Proteomes" id="UP000193685">
    <property type="component" value="Unassembled WGS sequence"/>
</dbReference>
<keyword evidence="4" id="KW-0443">Lipid metabolism</keyword>
<keyword evidence="4" id="KW-0594">Phospholipid biosynthesis</keyword>
<keyword evidence="8" id="KW-1185">Reference proteome</keyword>
<dbReference type="PANTHER" id="PTHR10434:SF11">
    <property type="entry name" value="1-ACYL-SN-GLYCEROL-3-PHOSPHATE ACYLTRANSFERASE"/>
    <property type="match status" value="1"/>
</dbReference>
<dbReference type="SUPFAM" id="SSF69593">
    <property type="entry name" value="Glycerol-3-phosphate (1)-acyltransferase"/>
    <property type="match status" value="1"/>
</dbReference>
<keyword evidence="5" id="KW-0812">Transmembrane</keyword>
<protein>
    <recommendedName>
        <fullName evidence="4">1-acyl-sn-glycerol-3-phosphate acyltransferase</fullName>
        <ecNumber evidence="4">2.3.1.51</ecNumber>
    </recommendedName>
</protein>
<dbReference type="GO" id="GO:0005783">
    <property type="term" value="C:endoplasmic reticulum"/>
    <property type="evidence" value="ECO:0007669"/>
    <property type="project" value="TreeGrafter"/>
</dbReference>
<dbReference type="GO" id="GO:0016020">
    <property type="term" value="C:membrane"/>
    <property type="evidence" value="ECO:0007669"/>
    <property type="project" value="InterPro"/>
</dbReference>
<keyword evidence="4" id="KW-0444">Lipid biosynthesis</keyword>
<comment type="similarity">
    <text evidence="1 4">Belongs to the 1-acyl-sn-glycerol-3-phosphate acyltransferase family.</text>
</comment>
<dbReference type="CDD" id="cd07989">
    <property type="entry name" value="LPLAT_AGPAT-like"/>
    <property type="match status" value="1"/>
</dbReference>
<dbReference type="InterPro" id="IPR002123">
    <property type="entry name" value="Plipid/glycerol_acylTrfase"/>
</dbReference>
<keyword evidence="5" id="KW-0472">Membrane</keyword>
<dbReference type="EMBL" id="MCFI01000005">
    <property type="protein sequence ID" value="ORY85028.1"/>
    <property type="molecule type" value="Genomic_DNA"/>
</dbReference>
<dbReference type="OrthoDB" id="202234at2759"/>
<evidence type="ECO:0000256" key="1">
    <source>
        <dbReference type="ARBA" id="ARBA00008655"/>
    </source>
</evidence>
<evidence type="ECO:0000256" key="2">
    <source>
        <dbReference type="ARBA" id="ARBA00022679"/>
    </source>
</evidence>
<dbReference type="PANTHER" id="PTHR10434">
    <property type="entry name" value="1-ACYL-SN-GLYCEROL-3-PHOSPHATE ACYLTRANSFERASE"/>
    <property type="match status" value="1"/>
</dbReference>
<dbReference type="GO" id="GO:0006654">
    <property type="term" value="P:phosphatidic acid biosynthetic process"/>
    <property type="evidence" value="ECO:0007669"/>
    <property type="project" value="TreeGrafter"/>
</dbReference>
<evidence type="ECO:0000256" key="4">
    <source>
        <dbReference type="RuleBase" id="RU361267"/>
    </source>
</evidence>
<dbReference type="Pfam" id="PF01553">
    <property type="entry name" value="Acyltransferase"/>
    <property type="match status" value="1"/>
</dbReference>
<keyword evidence="2 4" id="KW-0808">Transferase</keyword>
<evidence type="ECO:0000259" key="6">
    <source>
        <dbReference type="SMART" id="SM00563"/>
    </source>
</evidence>
<comment type="domain">
    <text evidence="4">The HXXXXD motif is essential for acyltransferase activity and may constitute the binding site for the phosphate moiety of the glycerol-3-phosphate.</text>
</comment>
<keyword evidence="3 4" id="KW-0012">Acyltransferase</keyword>
<keyword evidence="5" id="KW-1133">Transmembrane helix</keyword>
<comment type="catalytic activity">
    <reaction evidence="4">
        <text>a 1-acyl-sn-glycero-3-phosphate + an acyl-CoA = a 1,2-diacyl-sn-glycero-3-phosphate + CoA</text>
        <dbReference type="Rhea" id="RHEA:19709"/>
        <dbReference type="ChEBI" id="CHEBI:57287"/>
        <dbReference type="ChEBI" id="CHEBI:57970"/>
        <dbReference type="ChEBI" id="CHEBI:58342"/>
        <dbReference type="ChEBI" id="CHEBI:58608"/>
        <dbReference type="EC" id="2.3.1.51"/>
    </reaction>
</comment>
<organism evidence="7 8">
    <name type="scientific">Protomyces lactucae-debilis</name>
    <dbReference type="NCBI Taxonomy" id="2754530"/>
    <lineage>
        <taxon>Eukaryota</taxon>
        <taxon>Fungi</taxon>
        <taxon>Dikarya</taxon>
        <taxon>Ascomycota</taxon>
        <taxon>Taphrinomycotina</taxon>
        <taxon>Taphrinomycetes</taxon>
        <taxon>Taphrinales</taxon>
        <taxon>Protomycetaceae</taxon>
        <taxon>Protomyces</taxon>
    </lineage>
</organism>
<dbReference type="GeneID" id="63785548"/>
<keyword evidence="4" id="KW-1208">Phospholipid metabolism</keyword>
<comment type="caution">
    <text evidence="7">The sequence shown here is derived from an EMBL/GenBank/DDBJ whole genome shotgun (WGS) entry which is preliminary data.</text>
</comment>
<sequence>MALSTYFGYTGLAFFTFALLGPRFKATRFIARYATAIVTMIVCASYGVLASLVFKVIGLKSLSQWTVARSFDLLLSPMLGISFTVENEERMSTRPAIFISNHQTELDVLMLGRMFPKHTSVTSKKELKYMPFLGQFMTLSGTVFIDRANRKNAVASFDTAVRQIKEEKQNVWIFPEGTRSAFTEADLLPFKKGCFHLAIQAGVPIVPIVVGNYSHVFSWKRKHLESGVIPVKVLEPIETKDLTAADVDRLVVEVRDNMLKTIKEMSRRK</sequence>
<dbReference type="InterPro" id="IPR004552">
    <property type="entry name" value="AGP_acyltrans"/>
</dbReference>
<feature type="transmembrane region" description="Helical" evidence="5">
    <location>
        <begin position="33"/>
        <end position="54"/>
    </location>
</feature>
<gene>
    <name evidence="7" type="ORF">BCR37DRAFT_378007</name>
</gene>
<feature type="domain" description="Phospholipid/glycerol acyltransferase" evidence="6">
    <location>
        <begin position="96"/>
        <end position="213"/>
    </location>
</feature>
<dbReference type="GO" id="GO:0003841">
    <property type="term" value="F:1-acylglycerol-3-phosphate O-acyltransferase activity"/>
    <property type="evidence" value="ECO:0007669"/>
    <property type="project" value="UniProtKB-UniRule"/>
</dbReference>